<gene>
    <name evidence="2" type="ORF">HMPREF9336_00433</name>
</gene>
<dbReference type="GO" id="GO:0003677">
    <property type="term" value="F:DNA binding"/>
    <property type="evidence" value="ECO:0007669"/>
    <property type="project" value="InterPro"/>
</dbReference>
<dbReference type="AlphaFoldDB" id="E5XLR4"/>
<dbReference type="Pfam" id="PF01381">
    <property type="entry name" value="HTH_3"/>
    <property type="match status" value="1"/>
</dbReference>
<evidence type="ECO:0000313" key="3">
    <source>
        <dbReference type="Proteomes" id="UP000004816"/>
    </source>
</evidence>
<name>E5XLR4_SEGRC</name>
<dbReference type="Proteomes" id="UP000004816">
    <property type="component" value="Unassembled WGS sequence"/>
</dbReference>
<dbReference type="Gene3D" id="1.10.260.40">
    <property type="entry name" value="lambda repressor-like DNA-binding domains"/>
    <property type="match status" value="1"/>
</dbReference>
<evidence type="ECO:0000259" key="1">
    <source>
        <dbReference type="PROSITE" id="PS50943"/>
    </source>
</evidence>
<dbReference type="CDD" id="cd00093">
    <property type="entry name" value="HTH_XRE"/>
    <property type="match status" value="1"/>
</dbReference>
<dbReference type="STRING" id="679197.HMPREF9336_00433"/>
<sequence>MADDQDQNFARQVQQLREEQGLTQGALARKLRERGLAFHQTTVQRLESGERPAKLGEAFVIAEVLGSTVEAMISTPKATVEAKVQASLEQVRRASRLLLLTVRGPWEAWQEAAANAATTWEEGQADLISELPKGELTSTRMPPDTLFEFLSLNPTRDLFAKAMERMEQCAKGEPIAFPEQESPDAEEGDS</sequence>
<dbReference type="RefSeq" id="WP_007467389.1">
    <property type="nucleotide sequence ID" value="NZ_KI391954.1"/>
</dbReference>
<reference evidence="2 3" key="1">
    <citation type="journal article" date="2011" name="Stand. Genomic Sci.">
        <title>High quality draft genome sequence of Segniliparus rugosus CDC 945(T)= (ATCC BAA-974(T)).</title>
        <authorList>
            <person name="Earl A.M."/>
            <person name="Desjardins C.A."/>
            <person name="Fitzgerald M.G."/>
            <person name="Arachchi H.M."/>
            <person name="Zeng Q."/>
            <person name="Mehta T."/>
            <person name="Griggs A."/>
            <person name="Birren B.W."/>
            <person name="Toney N.C."/>
            <person name="Carr J."/>
            <person name="Posey J."/>
            <person name="Butler W.R."/>
        </authorList>
    </citation>
    <scope>NUCLEOTIDE SEQUENCE [LARGE SCALE GENOMIC DNA]</scope>
    <source>
        <strain evidence="3">ATCC BAA-974 / DSM 45345 / CCUG 50838 / CIP 108380 / JCM 13579 / CDC 945</strain>
    </source>
</reference>
<dbReference type="OrthoDB" id="4158323at2"/>
<dbReference type="HOGENOM" id="CLU_1427091_0_0_11"/>
<dbReference type="eggNOG" id="ENOG502ZP1W">
    <property type="taxonomic scope" value="Bacteria"/>
</dbReference>
<dbReference type="InterPro" id="IPR010982">
    <property type="entry name" value="Lambda_DNA-bd_dom_sf"/>
</dbReference>
<dbReference type="SUPFAM" id="SSF47413">
    <property type="entry name" value="lambda repressor-like DNA-binding domains"/>
    <property type="match status" value="1"/>
</dbReference>
<evidence type="ECO:0000313" key="2">
    <source>
        <dbReference type="EMBL" id="EFV14742.1"/>
    </source>
</evidence>
<dbReference type="EMBL" id="ACZI02000003">
    <property type="protein sequence ID" value="EFV14742.1"/>
    <property type="molecule type" value="Genomic_DNA"/>
</dbReference>
<dbReference type="SMART" id="SM00530">
    <property type="entry name" value="HTH_XRE"/>
    <property type="match status" value="1"/>
</dbReference>
<dbReference type="InterPro" id="IPR001387">
    <property type="entry name" value="Cro/C1-type_HTH"/>
</dbReference>
<accession>E5XLR4</accession>
<feature type="domain" description="HTH cro/C1-type" evidence="1">
    <location>
        <begin position="13"/>
        <end position="72"/>
    </location>
</feature>
<keyword evidence="3" id="KW-1185">Reference proteome</keyword>
<comment type="caution">
    <text evidence="2">The sequence shown here is derived from an EMBL/GenBank/DDBJ whole genome shotgun (WGS) entry which is preliminary data.</text>
</comment>
<protein>
    <recommendedName>
        <fullName evidence="1">HTH cro/C1-type domain-containing protein</fullName>
    </recommendedName>
</protein>
<organism evidence="2 3">
    <name type="scientific">Segniliparus rugosus (strain ATCC BAA-974 / DSM 45345 / CCUG 50838 / CIP 108380 / JCM 13579 / CDC 945)</name>
    <dbReference type="NCBI Taxonomy" id="679197"/>
    <lineage>
        <taxon>Bacteria</taxon>
        <taxon>Bacillati</taxon>
        <taxon>Actinomycetota</taxon>
        <taxon>Actinomycetes</taxon>
        <taxon>Mycobacteriales</taxon>
        <taxon>Segniliparaceae</taxon>
        <taxon>Segniliparus</taxon>
    </lineage>
</organism>
<proteinExistence type="predicted"/>
<dbReference type="PROSITE" id="PS50943">
    <property type="entry name" value="HTH_CROC1"/>
    <property type="match status" value="1"/>
</dbReference>